<dbReference type="Gene3D" id="2.60.120.260">
    <property type="entry name" value="Galactose-binding domain-like"/>
    <property type="match status" value="3"/>
</dbReference>
<gene>
    <name evidence="1" type="primary">17</name>
    <name evidence="1" type="ORF">PBI_NESBITT_17</name>
</gene>
<organism evidence="1 2">
    <name type="scientific">Streptomyces phage Nesbitt</name>
    <dbReference type="NCBI Taxonomy" id="2108133"/>
    <lineage>
        <taxon>Viruses</taxon>
        <taxon>Duplodnaviria</taxon>
        <taxon>Heunggongvirae</taxon>
        <taxon>Uroviricota</taxon>
        <taxon>Caudoviricetes</taxon>
        <taxon>Abbeymikolonvirus</taxon>
        <taxon>Abbeymikolonvirus abbeymikolon</taxon>
    </lineage>
</organism>
<evidence type="ECO:0000313" key="2">
    <source>
        <dbReference type="Proteomes" id="UP000241032"/>
    </source>
</evidence>
<evidence type="ECO:0000313" key="1">
    <source>
        <dbReference type="EMBL" id="AVO22274.1"/>
    </source>
</evidence>
<protein>
    <submittedName>
        <fullName evidence="1">Uncharacterized protein</fullName>
    </submittedName>
</protein>
<dbReference type="SUPFAM" id="SSF49785">
    <property type="entry name" value="Galactose-binding domain-like"/>
    <property type="match status" value="1"/>
</dbReference>
<dbReference type="Proteomes" id="UP000241032">
    <property type="component" value="Genome"/>
</dbReference>
<name>A0A2P1JT22_9CAUD</name>
<dbReference type="EMBL" id="MH001457">
    <property type="protein sequence ID" value="AVO22274.1"/>
    <property type="molecule type" value="Genomic_DNA"/>
</dbReference>
<reference evidence="2" key="1">
    <citation type="submission" date="2018-02" db="EMBL/GenBank/DDBJ databases">
        <authorList>
            <person name="Cohen D.B."/>
            <person name="Kent A.D."/>
        </authorList>
    </citation>
    <scope>NUCLEOTIDE SEQUENCE [LARGE SCALE GENOMIC DNA]</scope>
</reference>
<sequence>MAFPNPNLLPDDASQFEGTTHSWIDPSNATLSIVSGQYMAGSKSLRLTATAAGTASASTPYVLSGLAPGKTYVARIPIRVSTASAGKTATVRMAFYADSGPSIGTMDAVVNLSATGTGWLPDNFPTVSMVAPPAAAKVRMVVTVTGMAAGEYVNFDDCYLGEAPLIPGNLYPYTVQSMESGVSTWGATGATTLWGDGTRSDGFRNLGLTATSAGVIAARPNTYVPVSAGAEYVGEAWVYSAVATTVDALIVWANSTGTEVGRTLVTRDATSGAWSYFIVVGVAPPNATQARLFIQPKALATGDTFYVDEAALKTSPNPTTNLLTYDEYSTESTLPPWTWDGGVADRSYFYSTITDGRYIQRVTPDGPGYLSGFMDRLVPVTEGTTYQLRTLVLRRNPTAEAISLTARVRIDWYDDNGTMVQADVPDQYATVTESVTYSGVLLGETRTCPPGATRARLGVDIDHTQTLAEFYYVDKFQFYVSDSLYAVTVSDSRGSIALQVNYSPAGATSVSIRRMDEDGSSTYIRGYGQEFNKAPYSPGPIVAEDYEAPLGTRVWYALEWFGASGSPVARVFTQTVTGPVLEDGDYVWFKSPGLPALNVQVMMETAIKWERAARKTSLTIVGRKNPVDITDVRGGRTGSLSILVWDESSHVLFDQLLDSGLPVLIQAMPGYGVAGNLFLSIGDVSAENVLGVANEPGWRWALAVSEIDRPDGGLQGSAGRTWQDVMDENADWAAVDAKFATWAGVLTNNT</sequence>
<accession>A0A2P1JT22</accession>
<dbReference type="InterPro" id="IPR008979">
    <property type="entry name" value="Galactose-bd-like_sf"/>
</dbReference>
<proteinExistence type="predicted"/>